<sequence length="239" mass="26615">MTTASLALCFDAPLQSWGTRSRGIIRDTTREPTKSGVVGLLAAALGKHRGDDEATEALANLHMAVRVDREGILERDYHTTQNVPTTEGKGHRTVVSERYYLADALFLVVLEGDPALLQELHDRVDRPHWPLFFGRRAFVPARPLLTREALSEQPAADVIATHSWLEIDVDVRNTERLRPATDRAPLRTVTDCTPTTPGAEPRHDHPVSIAQRTFRTRHVLVADTDLTDEMIRTGETSCS</sequence>
<accession>A0A543J5R2</accession>
<dbReference type="AlphaFoldDB" id="A0A543J5R2"/>
<dbReference type="Proteomes" id="UP000316628">
    <property type="component" value="Unassembled WGS sequence"/>
</dbReference>
<dbReference type="Gene3D" id="3.30.70.2660">
    <property type="match status" value="1"/>
</dbReference>
<protein>
    <submittedName>
        <fullName evidence="2">CRISPR system Cascade subunit CasD</fullName>
    </submittedName>
</protein>
<dbReference type="InterPro" id="IPR021124">
    <property type="entry name" value="CRISPR-assoc_prot_Cas5"/>
</dbReference>
<dbReference type="NCBIfam" id="TIGR01868">
    <property type="entry name" value="casD_Cas5e"/>
    <property type="match status" value="1"/>
</dbReference>
<keyword evidence="1" id="KW-0051">Antiviral defense</keyword>
<dbReference type="RefSeq" id="WP_141974956.1">
    <property type="nucleotide sequence ID" value="NZ_VFPP01000001.1"/>
</dbReference>
<dbReference type="GO" id="GO:0003723">
    <property type="term" value="F:RNA binding"/>
    <property type="evidence" value="ECO:0007669"/>
    <property type="project" value="InterPro"/>
</dbReference>
<dbReference type="GO" id="GO:0051607">
    <property type="term" value="P:defense response to virus"/>
    <property type="evidence" value="ECO:0007669"/>
    <property type="project" value="UniProtKB-KW"/>
</dbReference>
<reference evidence="2 3" key="1">
    <citation type="submission" date="2019-06" db="EMBL/GenBank/DDBJ databases">
        <title>Sequencing the genomes of 1000 actinobacteria strains.</title>
        <authorList>
            <person name="Klenk H.-P."/>
        </authorList>
    </citation>
    <scope>NUCLEOTIDE SEQUENCE [LARGE SCALE GENOMIC DNA]</scope>
    <source>
        <strain evidence="2 3">DSM 45456</strain>
    </source>
</reference>
<dbReference type="OrthoDB" id="3189549at2"/>
<dbReference type="InterPro" id="IPR013422">
    <property type="entry name" value="CRISPR-assoc_prot_Cas5_N"/>
</dbReference>
<organism evidence="2 3">
    <name type="scientific">Saccharothrix saharensis</name>
    <dbReference type="NCBI Taxonomy" id="571190"/>
    <lineage>
        <taxon>Bacteria</taxon>
        <taxon>Bacillati</taxon>
        <taxon>Actinomycetota</taxon>
        <taxon>Actinomycetes</taxon>
        <taxon>Pseudonocardiales</taxon>
        <taxon>Pseudonocardiaceae</taxon>
        <taxon>Saccharothrix</taxon>
    </lineage>
</organism>
<evidence type="ECO:0000313" key="3">
    <source>
        <dbReference type="Proteomes" id="UP000316628"/>
    </source>
</evidence>
<dbReference type="InterPro" id="IPR010147">
    <property type="entry name" value="CRISPR-assoc_prot_CasD"/>
</dbReference>
<evidence type="ECO:0000313" key="2">
    <source>
        <dbReference type="EMBL" id="TQM78176.1"/>
    </source>
</evidence>
<comment type="caution">
    <text evidence="2">The sequence shown here is derived from an EMBL/GenBank/DDBJ whole genome shotgun (WGS) entry which is preliminary data.</text>
</comment>
<proteinExistence type="predicted"/>
<dbReference type="GO" id="GO:0043571">
    <property type="term" value="P:maintenance of CRISPR repeat elements"/>
    <property type="evidence" value="ECO:0007669"/>
    <property type="project" value="InterPro"/>
</dbReference>
<dbReference type="EMBL" id="VFPP01000001">
    <property type="protein sequence ID" value="TQM78176.1"/>
    <property type="molecule type" value="Genomic_DNA"/>
</dbReference>
<dbReference type="NCBIfam" id="TIGR02593">
    <property type="entry name" value="CRISPR_cas5"/>
    <property type="match status" value="1"/>
</dbReference>
<gene>
    <name evidence="2" type="ORF">FHX81_0432</name>
</gene>
<dbReference type="Pfam" id="PF09704">
    <property type="entry name" value="Cas_Cas5d"/>
    <property type="match status" value="1"/>
</dbReference>
<name>A0A543J5R2_9PSEU</name>
<evidence type="ECO:0000256" key="1">
    <source>
        <dbReference type="ARBA" id="ARBA00023118"/>
    </source>
</evidence>
<dbReference type="CDD" id="cd09756">
    <property type="entry name" value="Cas5_I-E"/>
    <property type="match status" value="1"/>
</dbReference>
<keyword evidence="3" id="KW-1185">Reference proteome</keyword>